<keyword evidence="2" id="KW-1133">Transmembrane helix</keyword>
<feature type="transmembrane region" description="Helical" evidence="2">
    <location>
        <begin position="55"/>
        <end position="73"/>
    </location>
</feature>
<keyword evidence="2" id="KW-0472">Membrane</keyword>
<dbReference type="STRING" id="311333.SAMN05421664_0625"/>
<evidence type="ECO:0000256" key="1">
    <source>
        <dbReference type="SAM" id="MobiDB-lite"/>
    </source>
</evidence>
<organism evidence="3 4">
    <name type="scientific">Chryseobacterium soldanellicola</name>
    <dbReference type="NCBI Taxonomy" id="311333"/>
    <lineage>
        <taxon>Bacteria</taxon>
        <taxon>Pseudomonadati</taxon>
        <taxon>Bacteroidota</taxon>
        <taxon>Flavobacteriia</taxon>
        <taxon>Flavobacteriales</taxon>
        <taxon>Weeksellaceae</taxon>
        <taxon>Chryseobacterium group</taxon>
        <taxon>Chryseobacterium</taxon>
    </lineage>
</organism>
<sequence>MSDTGFVALHSDMYFTCSSGLTPAKMYPTQHNHATKDKFYYLVKDDTATQQMGDFFCRWTLVLAAAIAAAGIVTGGAALVVLAAVAVAASAAMCGGLAAPFRKWVGYSTFNSYGRKGAYSLTSKCQMVCPIGGVVTYAPGITGTWSAIAYTARNTGWAVLEGAIVGKLGSSGFGAFAGTATPALSTALLNFAALNVAARGIGVADQVVFEGMLRNGKNISETGDEAIKGATMFEQPFINIYERSQSGYYTGGYAKDAEGNDIPDAHNGHGAGALTTDAYYAALSAISMGLLARGAATHENIAKEAIVAAKETIAKAVETGKRFLFERGRVTPRSLNIDLLINNPELMSIFQEALNRLANSRARTNAYKRYIEAKNNNFQGLTRAEIQTLCEEAWSATRSKMTEVAAERGVTLNGEIHHWNYPKYDNPNDVLNPNQLTTPITRDQHQQAHEATTSNPSAIWEGPIDPRHALDPPPYDLPEPPPPPPPRTRR</sequence>
<dbReference type="OrthoDB" id="1223155at2"/>
<keyword evidence="4" id="KW-1185">Reference proteome</keyword>
<dbReference type="Proteomes" id="UP000199627">
    <property type="component" value="Unassembled WGS sequence"/>
</dbReference>
<feature type="compositionally biased region" description="Pro residues" evidence="1">
    <location>
        <begin position="471"/>
        <end position="490"/>
    </location>
</feature>
<dbReference type="RefSeq" id="WP_139166204.1">
    <property type="nucleotide sequence ID" value="NZ_FNKL01000001.1"/>
</dbReference>
<dbReference type="AlphaFoldDB" id="A0A1H0YBV3"/>
<name>A0A1H0YBV3_9FLAO</name>
<protein>
    <submittedName>
        <fullName evidence="3">Uncharacterized protein</fullName>
    </submittedName>
</protein>
<accession>A0A1H0YBV3</accession>
<evidence type="ECO:0000256" key="2">
    <source>
        <dbReference type="SAM" id="Phobius"/>
    </source>
</evidence>
<gene>
    <name evidence="3" type="ORF">SAMN05421664_0625</name>
</gene>
<feature type="region of interest" description="Disordered" evidence="1">
    <location>
        <begin position="426"/>
        <end position="490"/>
    </location>
</feature>
<dbReference type="EMBL" id="FNKL01000001">
    <property type="protein sequence ID" value="SDQ12592.1"/>
    <property type="molecule type" value="Genomic_DNA"/>
</dbReference>
<feature type="transmembrane region" description="Helical" evidence="2">
    <location>
        <begin position="79"/>
        <end position="101"/>
    </location>
</feature>
<evidence type="ECO:0000313" key="4">
    <source>
        <dbReference type="Proteomes" id="UP000199627"/>
    </source>
</evidence>
<feature type="compositionally biased region" description="Polar residues" evidence="1">
    <location>
        <begin position="429"/>
        <end position="441"/>
    </location>
</feature>
<reference evidence="4" key="1">
    <citation type="submission" date="2016-10" db="EMBL/GenBank/DDBJ databases">
        <authorList>
            <person name="Varghese N."/>
            <person name="Submissions S."/>
        </authorList>
    </citation>
    <scope>NUCLEOTIDE SEQUENCE [LARGE SCALE GENOMIC DNA]</scope>
    <source>
        <strain evidence="4">DSM 17072</strain>
    </source>
</reference>
<keyword evidence="2" id="KW-0812">Transmembrane</keyword>
<evidence type="ECO:0000313" key="3">
    <source>
        <dbReference type="EMBL" id="SDQ12592.1"/>
    </source>
</evidence>
<proteinExistence type="predicted"/>